<evidence type="ECO:0000256" key="10">
    <source>
        <dbReference type="RuleBase" id="RU004004"/>
    </source>
</evidence>
<dbReference type="GO" id="GO:0015627">
    <property type="term" value="C:type II protein secretion system complex"/>
    <property type="evidence" value="ECO:0007669"/>
    <property type="project" value="InterPro"/>
</dbReference>
<evidence type="ECO:0000313" key="15">
    <source>
        <dbReference type="EMBL" id="SIS95423.1"/>
    </source>
</evidence>
<keyword evidence="6 11" id="KW-0732">Signal</keyword>
<evidence type="ECO:0000256" key="4">
    <source>
        <dbReference type="ARBA" id="ARBA00022452"/>
    </source>
</evidence>
<keyword evidence="5" id="KW-0812">Transmembrane</keyword>
<keyword evidence="8" id="KW-0472">Membrane</keyword>
<dbReference type="InterPro" id="IPR005644">
    <property type="entry name" value="NolW-like"/>
</dbReference>
<evidence type="ECO:0000256" key="6">
    <source>
        <dbReference type="ARBA" id="ARBA00022729"/>
    </source>
</evidence>
<evidence type="ECO:0000256" key="8">
    <source>
        <dbReference type="ARBA" id="ARBA00023136"/>
    </source>
</evidence>
<feature type="domain" description="Type II/III secretion system secretin-like" evidence="12">
    <location>
        <begin position="400"/>
        <end position="566"/>
    </location>
</feature>
<feature type="domain" description="GspD-like N0" evidence="14">
    <location>
        <begin position="25"/>
        <end position="88"/>
    </location>
</feature>
<evidence type="ECO:0000256" key="1">
    <source>
        <dbReference type="ARBA" id="ARBA00004442"/>
    </source>
</evidence>
<protein>
    <submittedName>
        <fullName evidence="15">General secretion pathway protein D</fullName>
    </submittedName>
</protein>
<reference evidence="16" key="1">
    <citation type="submission" date="2017-01" db="EMBL/GenBank/DDBJ databases">
        <authorList>
            <person name="Varghese N."/>
            <person name="Submissions S."/>
        </authorList>
    </citation>
    <scope>NUCLEOTIDE SEQUENCE [LARGE SCALE GENOMIC DNA]</scope>
    <source>
        <strain evidence="16">DSM 29430</strain>
    </source>
</reference>
<dbReference type="Pfam" id="PF21305">
    <property type="entry name" value="type_II_gspD_N0"/>
    <property type="match status" value="1"/>
</dbReference>
<accession>A0A1N7NAK4</accession>
<dbReference type="GO" id="GO:0009279">
    <property type="term" value="C:cell outer membrane"/>
    <property type="evidence" value="ECO:0007669"/>
    <property type="project" value="UniProtKB-SubCell"/>
</dbReference>
<gene>
    <name evidence="15" type="ORF">SAMN05421759_107143</name>
</gene>
<evidence type="ECO:0000256" key="9">
    <source>
        <dbReference type="ARBA" id="ARBA00023237"/>
    </source>
</evidence>
<dbReference type="InterPro" id="IPR004846">
    <property type="entry name" value="T2SS/T3SS_dom"/>
</dbReference>
<feature type="domain" description="NolW-like" evidence="13">
    <location>
        <begin position="246"/>
        <end position="318"/>
    </location>
</feature>
<keyword evidence="16" id="KW-1185">Reference proteome</keyword>
<dbReference type="PROSITE" id="PS51257">
    <property type="entry name" value="PROKAR_LIPOPROTEIN"/>
    <property type="match status" value="1"/>
</dbReference>
<organism evidence="15 16">
    <name type="scientific">Roseivivax lentus</name>
    <dbReference type="NCBI Taxonomy" id="633194"/>
    <lineage>
        <taxon>Bacteria</taxon>
        <taxon>Pseudomonadati</taxon>
        <taxon>Pseudomonadota</taxon>
        <taxon>Alphaproteobacteria</taxon>
        <taxon>Rhodobacterales</taxon>
        <taxon>Roseobacteraceae</taxon>
        <taxon>Roseivivax</taxon>
    </lineage>
</organism>
<dbReference type="EMBL" id="FTOQ01000007">
    <property type="protein sequence ID" value="SIS95423.1"/>
    <property type="molecule type" value="Genomic_DNA"/>
</dbReference>
<dbReference type="Pfam" id="PF03958">
    <property type="entry name" value="Secretin_N"/>
    <property type="match status" value="3"/>
</dbReference>
<evidence type="ECO:0000256" key="7">
    <source>
        <dbReference type="ARBA" id="ARBA00022927"/>
    </source>
</evidence>
<proteinExistence type="inferred from homology"/>
<dbReference type="InterPro" id="IPR050810">
    <property type="entry name" value="Bact_Secretion_Sys_Channel"/>
</dbReference>
<evidence type="ECO:0000256" key="3">
    <source>
        <dbReference type="ARBA" id="ARBA00022448"/>
    </source>
</evidence>
<dbReference type="PRINTS" id="PR00811">
    <property type="entry name" value="BCTERIALGSPD"/>
</dbReference>
<dbReference type="GO" id="GO:0015628">
    <property type="term" value="P:protein secretion by the type II secretion system"/>
    <property type="evidence" value="ECO:0007669"/>
    <property type="project" value="InterPro"/>
</dbReference>
<feature type="domain" description="NolW-like" evidence="13">
    <location>
        <begin position="118"/>
        <end position="178"/>
    </location>
</feature>
<feature type="domain" description="NolW-like" evidence="13">
    <location>
        <begin position="180"/>
        <end position="242"/>
    </location>
</feature>
<dbReference type="InterPro" id="IPR038591">
    <property type="entry name" value="NolW-like_sf"/>
</dbReference>
<dbReference type="NCBIfam" id="TIGR02517">
    <property type="entry name" value="type_II_gspD"/>
    <property type="match status" value="1"/>
</dbReference>
<dbReference type="InterPro" id="IPR049371">
    <property type="entry name" value="GspD-like_N0"/>
</dbReference>
<dbReference type="Pfam" id="PF00263">
    <property type="entry name" value="Secretin"/>
    <property type="match status" value="1"/>
</dbReference>
<evidence type="ECO:0000259" key="13">
    <source>
        <dbReference type="Pfam" id="PF03958"/>
    </source>
</evidence>
<evidence type="ECO:0000256" key="11">
    <source>
        <dbReference type="SAM" id="SignalP"/>
    </source>
</evidence>
<evidence type="ECO:0000259" key="14">
    <source>
        <dbReference type="Pfam" id="PF21305"/>
    </source>
</evidence>
<comment type="similarity">
    <text evidence="2">Belongs to the bacterial secretin family. GSP D subfamily.</text>
</comment>
<sequence>MFRNLCGALFLALACASPSTAQESLDLRNVDLKGFVRIVAEESNRTFVLDPSVNGQVNVVGPSNVSPDALYEIFLNVLELNGLTIVEGREADRIVPISSASTLSAQERTPSPPGGFETRVIRLLSADPNDVASVIRPLLPDDAVLSVVENSQSLIISDRAENFARIEAVIARLDSQSQSVETIPVRNGSAPEMVQTILSLNIAPVGATLSADARANTLVVAGPAAFRDRVRQLVRELDTPQRTLLTRVVRLAYADATQLADVVSRSFGATTDAEGTPQAGTVTVVADTQSNALIITAPADRSHSIVQAIQALDRRPDQVLIEALIFELSVQTFSDLSVQFGAVLNDAVAGGAQFSLDGRQTLSGVLSAADDGQVADPGSGGFIAGEQQSGDNRIAGFLTALSRSSTTRVLSTPSILTLDNQEAEIIVAQNVPFVTGSFSTVGDSAVPEQPFQTIERQDVGLTLRVVPQITLDDTVRMSISQEVSNLTNASSDAGGEITAKRSIRTNVIVRDGSVIMLGGLLEDGNGSVGQRVPGASNLPIIGNLFRGRSANADQRVLLVMLRPRIVSTDAEAAALSAQAARDARAASNLIQPLDDGRFPRVPDGRLPFDGADLNQPFDALFVDSVARERMFPPLPSPLRFGEGGLE</sequence>
<dbReference type="STRING" id="633194.SAMN05421759_107143"/>
<dbReference type="OrthoDB" id="9775455at2"/>
<dbReference type="AlphaFoldDB" id="A0A1N7NAK4"/>
<dbReference type="PANTHER" id="PTHR30332">
    <property type="entry name" value="PROBABLE GENERAL SECRETION PATHWAY PROTEIN D"/>
    <property type="match status" value="1"/>
</dbReference>
<dbReference type="InterPro" id="IPR013356">
    <property type="entry name" value="T2SS_GspD"/>
</dbReference>
<dbReference type="PANTHER" id="PTHR30332:SF24">
    <property type="entry name" value="SECRETIN GSPD-RELATED"/>
    <property type="match status" value="1"/>
</dbReference>
<evidence type="ECO:0000256" key="5">
    <source>
        <dbReference type="ARBA" id="ARBA00022692"/>
    </source>
</evidence>
<name>A0A1N7NAK4_9RHOB</name>
<dbReference type="Proteomes" id="UP000186684">
    <property type="component" value="Unassembled WGS sequence"/>
</dbReference>
<dbReference type="Gene3D" id="3.30.1370.120">
    <property type="match status" value="3"/>
</dbReference>
<keyword evidence="9" id="KW-0998">Cell outer membrane</keyword>
<feature type="signal peptide" evidence="11">
    <location>
        <begin position="1"/>
        <end position="21"/>
    </location>
</feature>
<evidence type="ECO:0000259" key="12">
    <source>
        <dbReference type="Pfam" id="PF00263"/>
    </source>
</evidence>
<feature type="chain" id="PRO_5012523650" evidence="11">
    <location>
        <begin position="22"/>
        <end position="646"/>
    </location>
</feature>
<dbReference type="InterPro" id="IPR001775">
    <property type="entry name" value="GspD/PilQ"/>
</dbReference>
<comment type="subcellular location">
    <subcellularLocation>
        <location evidence="1 10">Cell outer membrane</location>
    </subcellularLocation>
</comment>
<evidence type="ECO:0000256" key="2">
    <source>
        <dbReference type="ARBA" id="ARBA00006980"/>
    </source>
</evidence>
<keyword evidence="3 10" id="KW-0813">Transport</keyword>
<keyword evidence="7" id="KW-0653">Protein transport</keyword>
<evidence type="ECO:0000313" key="16">
    <source>
        <dbReference type="Proteomes" id="UP000186684"/>
    </source>
</evidence>
<keyword evidence="4" id="KW-1134">Transmembrane beta strand</keyword>